<accession>A0A4C1ZTG7</accession>
<comment type="caution">
    <text evidence="2">The sequence shown here is derived from an EMBL/GenBank/DDBJ whole genome shotgun (WGS) entry which is preliminary data.</text>
</comment>
<keyword evidence="3" id="KW-1185">Reference proteome</keyword>
<sequence length="318" mass="36498">MQPKIACAAPFCYVANPTRQDCKRTKESDAISQCVNCNSKGHPASYKDCSKAPHLFKNTVAVDVARGIEPPKRDSENHPRGLERNGPKKLLGSFPSQPPCKVSNNDIDTFIGALTKHIRIVVKRYQRKIPANLDRRRLPADVRELIKTKNATLRRASAYPTPEYRYRTRAQHKVKARLQTDQPPERSRQAIRESSQNTTHDHLLGNGLIIRKQFEFRPNYSCPQQALRLVEHISEGFKRKRKTVAVFFDVVKAFDKTNDIPRLQIGVQLAFFANDTALYLHGSNFRQIISRLQKNPDELTRWFRTQKNQQTSTLTIVK</sequence>
<dbReference type="Proteomes" id="UP000299102">
    <property type="component" value="Unassembled WGS sequence"/>
</dbReference>
<reference evidence="2 3" key="1">
    <citation type="journal article" date="2019" name="Commun. Biol.">
        <title>The bagworm genome reveals a unique fibroin gene that provides high tensile strength.</title>
        <authorList>
            <person name="Kono N."/>
            <person name="Nakamura H."/>
            <person name="Ohtoshi R."/>
            <person name="Tomita M."/>
            <person name="Numata K."/>
            <person name="Arakawa K."/>
        </authorList>
    </citation>
    <scope>NUCLEOTIDE SEQUENCE [LARGE SCALE GENOMIC DNA]</scope>
</reference>
<protein>
    <submittedName>
        <fullName evidence="2">Uncharacterized protein</fullName>
    </submittedName>
</protein>
<evidence type="ECO:0000313" key="3">
    <source>
        <dbReference type="Proteomes" id="UP000299102"/>
    </source>
</evidence>
<gene>
    <name evidence="2" type="ORF">EVAR_61165_1</name>
</gene>
<evidence type="ECO:0000256" key="1">
    <source>
        <dbReference type="SAM" id="MobiDB-lite"/>
    </source>
</evidence>
<dbReference type="AlphaFoldDB" id="A0A4C1ZTG7"/>
<feature type="region of interest" description="Disordered" evidence="1">
    <location>
        <begin position="173"/>
        <end position="202"/>
    </location>
</feature>
<feature type="region of interest" description="Disordered" evidence="1">
    <location>
        <begin position="68"/>
        <end position="99"/>
    </location>
</feature>
<evidence type="ECO:0000313" key="2">
    <source>
        <dbReference type="EMBL" id="GBP89887.1"/>
    </source>
</evidence>
<dbReference type="EMBL" id="BGZK01002041">
    <property type="protein sequence ID" value="GBP89887.1"/>
    <property type="molecule type" value="Genomic_DNA"/>
</dbReference>
<name>A0A4C1ZTG7_EUMVA</name>
<feature type="compositionally biased region" description="Basic and acidic residues" evidence="1">
    <location>
        <begin position="69"/>
        <end position="86"/>
    </location>
</feature>
<proteinExistence type="predicted"/>
<dbReference type="OrthoDB" id="10050074at2759"/>
<organism evidence="2 3">
    <name type="scientific">Eumeta variegata</name>
    <name type="common">Bagworm moth</name>
    <name type="synonym">Eumeta japonica</name>
    <dbReference type="NCBI Taxonomy" id="151549"/>
    <lineage>
        <taxon>Eukaryota</taxon>
        <taxon>Metazoa</taxon>
        <taxon>Ecdysozoa</taxon>
        <taxon>Arthropoda</taxon>
        <taxon>Hexapoda</taxon>
        <taxon>Insecta</taxon>
        <taxon>Pterygota</taxon>
        <taxon>Neoptera</taxon>
        <taxon>Endopterygota</taxon>
        <taxon>Lepidoptera</taxon>
        <taxon>Glossata</taxon>
        <taxon>Ditrysia</taxon>
        <taxon>Tineoidea</taxon>
        <taxon>Psychidae</taxon>
        <taxon>Oiketicinae</taxon>
        <taxon>Eumeta</taxon>
    </lineage>
</organism>